<proteinExistence type="predicted"/>
<keyword evidence="4" id="KW-0732">Signal</keyword>
<dbReference type="InterPro" id="IPR001611">
    <property type="entry name" value="Leu-rich_rpt"/>
</dbReference>
<dbReference type="Proteomes" id="UP000054498">
    <property type="component" value="Unassembled WGS sequence"/>
</dbReference>
<dbReference type="GO" id="GO:0035556">
    <property type="term" value="P:intracellular signal transduction"/>
    <property type="evidence" value="ECO:0007669"/>
    <property type="project" value="InterPro"/>
</dbReference>
<dbReference type="SUPFAM" id="SSF52058">
    <property type="entry name" value="L domain-like"/>
    <property type="match status" value="1"/>
</dbReference>
<reference evidence="6 7" key="1">
    <citation type="journal article" date="2013" name="BMC Genomics">
        <title>Reconstruction of the lipid metabolism for the microalga Monoraphidium neglectum from its genome sequence reveals characteristics suitable for biofuel production.</title>
        <authorList>
            <person name="Bogen C."/>
            <person name="Al-Dilaimi A."/>
            <person name="Albersmeier A."/>
            <person name="Wichmann J."/>
            <person name="Grundmann M."/>
            <person name="Rupp O."/>
            <person name="Lauersen K.J."/>
            <person name="Blifernez-Klassen O."/>
            <person name="Kalinowski J."/>
            <person name="Goesmann A."/>
            <person name="Mussgnug J.H."/>
            <person name="Kruse O."/>
        </authorList>
    </citation>
    <scope>NUCLEOTIDE SEQUENCE [LARGE SCALE GENOMIC DNA]</scope>
    <source>
        <strain evidence="6 7">SAG 48.87</strain>
    </source>
</reference>
<dbReference type="PANTHER" id="PTHR48059">
    <property type="entry name" value="POLYGALACTURONASE INHIBITOR 1"/>
    <property type="match status" value="1"/>
</dbReference>
<evidence type="ECO:0000256" key="2">
    <source>
        <dbReference type="ARBA" id="ARBA00004430"/>
    </source>
</evidence>
<feature type="compositionally biased region" description="Low complexity" evidence="3">
    <location>
        <begin position="1174"/>
        <end position="1186"/>
    </location>
</feature>
<feature type="region of interest" description="Disordered" evidence="3">
    <location>
        <begin position="825"/>
        <end position="932"/>
    </location>
</feature>
<dbReference type="Gene3D" id="3.30.70.1230">
    <property type="entry name" value="Nucleotide cyclase"/>
    <property type="match status" value="3"/>
</dbReference>
<organism evidence="6 7">
    <name type="scientific">Monoraphidium neglectum</name>
    <dbReference type="NCBI Taxonomy" id="145388"/>
    <lineage>
        <taxon>Eukaryota</taxon>
        <taxon>Viridiplantae</taxon>
        <taxon>Chlorophyta</taxon>
        <taxon>core chlorophytes</taxon>
        <taxon>Chlorophyceae</taxon>
        <taxon>CS clade</taxon>
        <taxon>Sphaeropleales</taxon>
        <taxon>Selenastraceae</taxon>
        <taxon>Monoraphidium</taxon>
    </lineage>
</organism>
<feature type="chain" id="PRO_5002248342" description="Guanylate cyclase domain-containing protein" evidence="4">
    <location>
        <begin position="30"/>
        <end position="1453"/>
    </location>
</feature>
<dbReference type="GO" id="GO:0009190">
    <property type="term" value="P:cyclic nucleotide biosynthetic process"/>
    <property type="evidence" value="ECO:0007669"/>
    <property type="project" value="InterPro"/>
</dbReference>
<keyword evidence="7" id="KW-1185">Reference proteome</keyword>
<dbReference type="Gene3D" id="3.80.10.10">
    <property type="entry name" value="Ribonuclease Inhibitor"/>
    <property type="match status" value="3"/>
</dbReference>
<sequence length="1453" mass="153385">MAVTETAVPFVAVVASILLVVPWAAPALGAPQGPGRAPGPAKLLPPPTCPGVTGGVCTLDCQRATCEALAAFLRLTFNASNPWQHDETWNVTRSRPCSAIVPRGAGAAPPAYCRWYGIACCDPAGLAAGACRAVHSVAVINITADSLNGSYSDPPLMDALELLHACGMVGLNLESNDMSGELGPRWGRFTNLRTLNLANSWLAGLIPPELANLKKLEELELGENFLAGTIGDWIGDLKFLRVLNLGANAGINEGPGELAGLRGSIPDTIANLRNLVELDLQINSLTGTIPPNLCGANTSMRVLNVRANQIGGPASPVTKCTRLASLDLGFNEFTGSLPATKDWDHMVSLMLGHNKFSGEMPDDLYQIPLVTYLDISNNNLVGEVNDGISLLIYLTDFDASGNHLTGAVGSGLFFLPQIQRLNIANNRFTGTLDPNLGLAYNLRELILANNTPLVGRFPDEAAGLAHLHRVGLVGTNMSCVPQDVAEAAEAERAAGRNPGVFKCPEKGLLPCFLDFESYTIPLSDNSRMSCRPIRRRAMDEVMATCPPAALLSAPDKAEEVLAAQWDLPPAYYQYQGCACLEGWLPVWSLNGTRLECVQDSRVSLPAWTWVLVALGAALVLLAGSLLLLSSRLLLFRSRWLREAELKRKRRLGLPKEGDNVCVVVTDIEGYSSLMKASQSLTTKALSMHNAVLRKAVNDNAGHVFDQEGDSWRIAFYEAQDAVACCLQAQQAMHKVDWPLGLMGGHYGHGSDAELAAGGSRASAASLPSTLSSRPHSRLRQLLGVGSLGLMSQWSSTSASGSWIGPIPSMQPNAFAPVGALPSFTEEDERADTSAHGGDAEAAQQQRQRQQQQGAGTVGGAGNEDDDLDKSNSLSSVVPIVIDPNPSGLSGSSNLENALGAGGGATGAERGPTTRNGVTAGTPGMQRAGSGGGGRRRFLRLLMRQNEGAAAAEGMFYGLRVRMGVATGKLPLGVDVSKSAVLDLAQVVSDMANGGQVLVDAATFEQIKDHPGLAAVDHHGYNDRLLVDRAGMGAAALCGSCRSKCCGDHVDERGAAGPAATEGSSLVVLDMGEYEVPGISVAAARGAGAPPAGELGSEQELRPESPSLAPLLPPARHVPSAPGTPTAGAAVAGPRRSLQLSTAVAATVLNGASPAAVGAPYADAAGGATVPPSAQQQPYKQQQQQPEQEQKQEQQPHHKPDRLRVYTVLPACLAARAKVWGSSLSLKEGWRQTDRGFFDAPGAVTAATLTPRDAAPAADAMPRVTMVFACVEGAKWLVRWRHAGEVREMARLLRMVLVAALRAVPGGYLCREQEGGLRYMLAFGSAEAALQWCLLVQEALMYAPWPAALLALPEFGEQHTPDGGTLLFRGPRVKMGVCEGRPRSLVADHVGRADYFGASVNQAARYMDAAAHGGQVACELDFATAVFRWARRVAAFCVCPHLQTSEQRPPRPAV</sequence>
<protein>
    <recommendedName>
        <fullName evidence="5">Guanylate cyclase domain-containing protein</fullName>
    </recommendedName>
</protein>
<dbReference type="STRING" id="145388.A0A0D2N5U3"/>
<dbReference type="InterPro" id="IPR029787">
    <property type="entry name" value="Nucleotide_cyclase"/>
</dbReference>
<feature type="compositionally biased region" description="Basic and acidic residues" evidence="3">
    <location>
        <begin position="1187"/>
        <end position="1200"/>
    </location>
</feature>
<evidence type="ECO:0000256" key="4">
    <source>
        <dbReference type="SAM" id="SignalP"/>
    </source>
</evidence>
<name>A0A0D2N5U3_9CHLO</name>
<feature type="region of interest" description="Disordered" evidence="3">
    <location>
        <begin position="1162"/>
        <end position="1200"/>
    </location>
</feature>
<dbReference type="GO" id="GO:0005930">
    <property type="term" value="C:axoneme"/>
    <property type="evidence" value="ECO:0007669"/>
    <property type="project" value="UniProtKB-SubCell"/>
</dbReference>
<dbReference type="InterPro" id="IPR032675">
    <property type="entry name" value="LRR_dom_sf"/>
</dbReference>
<feature type="compositionally biased region" description="Low complexity" evidence="3">
    <location>
        <begin position="1103"/>
        <end position="1133"/>
    </location>
</feature>
<dbReference type="Pfam" id="PF00560">
    <property type="entry name" value="LRR_1"/>
    <property type="match status" value="2"/>
</dbReference>
<dbReference type="OrthoDB" id="676979at2759"/>
<dbReference type="PANTHER" id="PTHR48059:SF30">
    <property type="entry name" value="OS06G0587000 PROTEIN"/>
    <property type="match status" value="1"/>
</dbReference>
<dbReference type="GeneID" id="25739495"/>
<dbReference type="KEGG" id="mng:MNEG_6619"/>
<evidence type="ECO:0000313" key="7">
    <source>
        <dbReference type="Proteomes" id="UP000054498"/>
    </source>
</evidence>
<dbReference type="EMBL" id="KK101310">
    <property type="protein sequence ID" value="KIZ01341.1"/>
    <property type="molecule type" value="Genomic_DNA"/>
</dbReference>
<dbReference type="InterPro" id="IPR051848">
    <property type="entry name" value="PGIP"/>
</dbReference>
<evidence type="ECO:0000259" key="5">
    <source>
        <dbReference type="SMART" id="SM00044"/>
    </source>
</evidence>
<feature type="signal peptide" evidence="4">
    <location>
        <begin position="1"/>
        <end position="29"/>
    </location>
</feature>
<gene>
    <name evidence="6" type="ORF">MNEG_6619</name>
</gene>
<dbReference type="SMART" id="SM00044">
    <property type="entry name" value="CYCc"/>
    <property type="match status" value="1"/>
</dbReference>
<evidence type="ECO:0000256" key="3">
    <source>
        <dbReference type="SAM" id="MobiDB-lite"/>
    </source>
</evidence>
<accession>A0A0D2N5U3</accession>
<evidence type="ECO:0000313" key="6">
    <source>
        <dbReference type="EMBL" id="KIZ01341.1"/>
    </source>
</evidence>
<feature type="domain" description="Guanylate cyclase" evidence="5">
    <location>
        <begin position="1194"/>
        <end position="1430"/>
    </location>
</feature>
<feature type="compositionally biased region" description="Low complexity" evidence="3">
    <location>
        <begin position="839"/>
        <end position="854"/>
    </location>
</feature>
<dbReference type="InterPro" id="IPR001054">
    <property type="entry name" value="A/G_cyclase"/>
</dbReference>
<dbReference type="SUPFAM" id="SSF55073">
    <property type="entry name" value="Nucleotide cyclase"/>
    <property type="match status" value="2"/>
</dbReference>
<dbReference type="RefSeq" id="XP_013900360.1">
    <property type="nucleotide sequence ID" value="XM_014044906.1"/>
</dbReference>
<evidence type="ECO:0000256" key="1">
    <source>
        <dbReference type="ARBA" id="ARBA00004196"/>
    </source>
</evidence>
<feature type="region of interest" description="Disordered" evidence="3">
    <location>
        <begin position="1084"/>
        <end position="1133"/>
    </location>
</feature>
<comment type="subcellular location">
    <subcellularLocation>
        <location evidence="1">Cell envelope</location>
    </subcellularLocation>
    <subcellularLocation>
        <location evidence="2">Cytoplasm</location>
        <location evidence="2">Cytoskeleton</location>
        <location evidence="2">Cilium axoneme</location>
    </subcellularLocation>
</comment>